<accession>A0A1S8WLQ3</accession>
<organism evidence="1 2">
    <name type="scientific">Opisthorchis viverrini</name>
    <name type="common">Southeast Asian liver fluke</name>
    <dbReference type="NCBI Taxonomy" id="6198"/>
    <lineage>
        <taxon>Eukaryota</taxon>
        <taxon>Metazoa</taxon>
        <taxon>Spiralia</taxon>
        <taxon>Lophotrochozoa</taxon>
        <taxon>Platyhelminthes</taxon>
        <taxon>Trematoda</taxon>
        <taxon>Digenea</taxon>
        <taxon>Opisthorchiida</taxon>
        <taxon>Opisthorchiata</taxon>
        <taxon>Opisthorchiidae</taxon>
        <taxon>Opisthorchis</taxon>
    </lineage>
</organism>
<dbReference type="EMBL" id="KV905282">
    <property type="protein sequence ID" value="OON15382.1"/>
    <property type="molecule type" value="Genomic_DNA"/>
</dbReference>
<evidence type="ECO:0000313" key="2">
    <source>
        <dbReference type="Proteomes" id="UP000243686"/>
    </source>
</evidence>
<dbReference type="SUPFAM" id="SSF57414">
    <property type="entry name" value="Hairpin loop containing domain-like"/>
    <property type="match status" value="1"/>
</dbReference>
<protein>
    <recommendedName>
        <fullName evidence="3">PAN domain protein</fullName>
    </recommendedName>
</protein>
<reference evidence="1 2" key="1">
    <citation type="submission" date="2015-03" db="EMBL/GenBank/DDBJ databases">
        <title>Draft genome of the nematode, Opisthorchis viverrini.</title>
        <authorList>
            <person name="Mitreva M."/>
        </authorList>
    </citation>
    <scope>NUCLEOTIDE SEQUENCE [LARGE SCALE GENOMIC DNA]</scope>
    <source>
        <strain evidence="1">Khon Kaen</strain>
    </source>
</reference>
<sequence length="288" mass="32451">MWLMGEREQPSIRREAGKSECQKREGPMVLWIYFIMETVLSICSGCPPTYEQISPDLCVINLGPASSFCEASAMCANYGAERGELAFLVGRNVRRLIPSLNPATNLWLGMNGFLILPNRTAVAWRDTDPRTPRFTTVGEEIVWFADEPGGAESVIVFQYSSKAMHDCYPTCLWPGERFFAYCEYGGSLPTMDRPQEYRSDFPVPIDNFIQTDMQFFGCYREVDEPSIIACTLKCTLNVACRSIYYHKESHRCVSMMYADSLLPSVFTSSPNGWKRLAKTSYAGTVGSL</sequence>
<evidence type="ECO:0000313" key="1">
    <source>
        <dbReference type="EMBL" id="OON15382.1"/>
    </source>
</evidence>
<name>A0A1S8WLQ3_OPIVI</name>
<keyword evidence="2" id="KW-1185">Reference proteome</keyword>
<proteinExistence type="predicted"/>
<gene>
    <name evidence="1" type="ORF">X801_08817</name>
</gene>
<evidence type="ECO:0008006" key="3">
    <source>
        <dbReference type="Google" id="ProtNLM"/>
    </source>
</evidence>
<dbReference type="AlphaFoldDB" id="A0A1S8WLQ3"/>
<dbReference type="Proteomes" id="UP000243686">
    <property type="component" value="Unassembled WGS sequence"/>
</dbReference>